<organism evidence="1">
    <name type="scientific">Anguilla anguilla</name>
    <name type="common">European freshwater eel</name>
    <name type="synonym">Muraena anguilla</name>
    <dbReference type="NCBI Taxonomy" id="7936"/>
    <lineage>
        <taxon>Eukaryota</taxon>
        <taxon>Metazoa</taxon>
        <taxon>Chordata</taxon>
        <taxon>Craniata</taxon>
        <taxon>Vertebrata</taxon>
        <taxon>Euteleostomi</taxon>
        <taxon>Actinopterygii</taxon>
        <taxon>Neopterygii</taxon>
        <taxon>Teleostei</taxon>
        <taxon>Anguilliformes</taxon>
        <taxon>Anguillidae</taxon>
        <taxon>Anguilla</taxon>
    </lineage>
</organism>
<accession>A0A0E9TTA8</accession>
<sequence length="55" mass="6202">MHHTKRLKRLPSQISQFQFNDNSITANGPCHTEPVIAFGFPVSSWGLPLRARSPK</sequence>
<proteinExistence type="predicted"/>
<dbReference type="AlphaFoldDB" id="A0A0E9TTA8"/>
<dbReference type="EMBL" id="GBXM01051653">
    <property type="protein sequence ID" value="JAH56924.1"/>
    <property type="molecule type" value="Transcribed_RNA"/>
</dbReference>
<name>A0A0E9TTA8_ANGAN</name>
<protein>
    <submittedName>
        <fullName evidence="1">Uncharacterized protein</fullName>
    </submittedName>
</protein>
<evidence type="ECO:0000313" key="1">
    <source>
        <dbReference type="EMBL" id="JAH56924.1"/>
    </source>
</evidence>
<reference evidence="1" key="2">
    <citation type="journal article" date="2015" name="Fish Shellfish Immunol.">
        <title>Early steps in the European eel (Anguilla anguilla)-Vibrio vulnificus interaction in the gills: Role of the RtxA13 toxin.</title>
        <authorList>
            <person name="Callol A."/>
            <person name="Pajuelo D."/>
            <person name="Ebbesson L."/>
            <person name="Teles M."/>
            <person name="MacKenzie S."/>
            <person name="Amaro C."/>
        </authorList>
    </citation>
    <scope>NUCLEOTIDE SEQUENCE</scope>
</reference>
<reference evidence="1" key="1">
    <citation type="submission" date="2014-11" db="EMBL/GenBank/DDBJ databases">
        <authorList>
            <person name="Amaro Gonzalez C."/>
        </authorList>
    </citation>
    <scope>NUCLEOTIDE SEQUENCE</scope>
</reference>